<dbReference type="Pfam" id="PF00482">
    <property type="entry name" value="T2SSF"/>
    <property type="match status" value="1"/>
</dbReference>
<dbReference type="GO" id="GO:0015628">
    <property type="term" value="P:protein secretion by the type II secretion system"/>
    <property type="evidence" value="ECO:0007669"/>
    <property type="project" value="TreeGrafter"/>
</dbReference>
<evidence type="ECO:0000256" key="2">
    <source>
        <dbReference type="ARBA" id="ARBA00004651"/>
    </source>
</evidence>
<name>A0A7X5N4A2_XANPE</name>
<dbReference type="Proteomes" id="UP000471082">
    <property type="component" value="Unassembled WGS sequence"/>
</dbReference>
<evidence type="ECO:0000256" key="1">
    <source>
        <dbReference type="ARBA" id="ARBA00002684"/>
    </source>
</evidence>
<organism evidence="12 13">
    <name type="scientific">Xanthomonas perforans</name>
    <dbReference type="NCBI Taxonomy" id="442694"/>
    <lineage>
        <taxon>Bacteria</taxon>
        <taxon>Pseudomonadati</taxon>
        <taxon>Pseudomonadota</taxon>
        <taxon>Gammaproteobacteria</taxon>
        <taxon>Lysobacterales</taxon>
        <taxon>Lysobacteraceae</taxon>
        <taxon>Xanthomonas</taxon>
    </lineage>
</organism>
<feature type="transmembrane region" description="Helical" evidence="10">
    <location>
        <begin position="67"/>
        <end position="91"/>
    </location>
</feature>
<dbReference type="EMBL" id="JAAGYU010002166">
    <property type="protein sequence ID" value="NEL81032.1"/>
    <property type="molecule type" value="Genomic_DNA"/>
</dbReference>
<comment type="similarity">
    <text evidence="9">Belongs to the GSP F family.</text>
</comment>
<reference evidence="12 13" key="1">
    <citation type="submission" date="2019-11" db="EMBL/GenBank/DDBJ databases">
        <title>Genome-resolved metagenomics to study the prevalence of co-infection and intraspecific heterogeneity among plant pathogen metapopulations.</title>
        <authorList>
            <person name="Newberry E."/>
            <person name="Bhandari R."/>
            <person name="Kemble J."/>
            <person name="Sikora E."/>
            <person name="Potnis N."/>
        </authorList>
    </citation>
    <scope>NUCLEOTIDE SEQUENCE [LARGE SCALE GENOMIC DNA]</scope>
    <source>
        <strain evidence="12">Xp_Tom_Tuscaloosa_18b</strain>
    </source>
</reference>
<evidence type="ECO:0000313" key="12">
    <source>
        <dbReference type="EMBL" id="NEL81032.1"/>
    </source>
</evidence>
<keyword evidence="7 10" id="KW-0472">Membrane</keyword>
<evidence type="ECO:0000256" key="5">
    <source>
        <dbReference type="ARBA" id="ARBA00022692"/>
    </source>
</evidence>
<keyword evidence="5 9" id="KW-0812">Transmembrane</keyword>
<keyword evidence="6 10" id="KW-1133">Transmembrane helix</keyword>
<evidence type="ECO:0000256" key="3">
    <source>
        <dbReference type="ARBA" id="ARBA00022448"/>
    </source>
</evidence>
<evidence type="ECO:0000256" key="6">
    <source>
        <dbReference type="ARBA" id="ARBA00022989"/>
    </source>
</evidence>
<keyword evidence="3 9" id="KW-0813">Transport</keyword>
<dbReference type="PANTHER" id="PTHR30012:SF0">
    <property type="entry name" value="TYPE II SECRETION SYSTEM PROTEIN F-RELATED"/>
    <property type="match status" value="1"/>
</dbReference>
<dbReference type="GO" id="GO:0005886">
    <property type="term" value="C:plasma membrane"/>
    <property type="evidence" value="ECO:0007669"/>
    <property type="project" value="UniProtKB-SubCell"/>
</dbReference>
<evidence type="ECO:0000313" key="13">
    <source>
        <dbReference type="Proteomes" id="UP000471082"/>
    </source>
</evidence>
<keyword evidence="4" id="KW-1003">Cell membrane</keyword>
<feature type="non-terminal residue" evidence="12">
    <location>
        <position position="92"/>
    </location>
</feature>
<evidence type="ECO:0000256" key="8">
    <source>
        <dbReference type="ARBA" id="ARBA00030750"/>
    </source>
</evidence>
<proteinExistence type="inferred from homology"/>
<dbReference type="AlphaFoldDB" id="A0A7X5N4A2"/>
<accession>A0A7X5N4A2</accession>
<dbReference type="PANTHER" id="PTHR30012">
    <property type="entry name" value="GENERAL SECRETION PATHWAY PROTEIN"/>
    <property type="match status" value="1"/>
</dbReference>
<protein>
    <recommendedName>
        <fullName evidence="8">General secretion pathway protein F</fullName>
    </recommendedName>
</protein>
<dbReference type="PROSITE" id="PS00874">
    <property type="entry name" value="T2SP_F"/>
    <property type="match status" value="1"/>
</dbReference>
<feature type="non-terminal residue" evidence="12">
    <location>
        <position position="1"/>
    </location>
</feature>
<sequence length="92" mass="9842">PQVLERLADLLERQAQVRSKLQSALVYPAALALTAGAVVIVLMTFVVPKVVDQFDSMGRALPWLTRAVIGVSNFLLHAGIPLLIALVIAVIA</sequence>
<feature type="domain" description="Type II secretion system protein GspF" evidence="11">
    <location>
        <begin position="2"/>
        <end position="48"/>
    </location>
</feature>
<dbReference type="InterPro" id="IPR001992">
    <property type="entry name" value="T2SS_GspF/T4SS_PilC_CS"/>
</dbReference>
<evidence type="ECO:0000256" key="9">
    <source>
        <dbReference type="RuleBase" id="RU003923"/>
    </source>
</evidence>
<dbReference type="InterPro" id="IPR003004">
    <property type="entry name" value="GspF/PilC"/>
</dbReference>
<gene>
    <name evidence="12" type="ORF">G3W61_32785</name>
</gene>
<evidence type="ECO:0000256" key="7">
    <source>
        <dbReference type="ARBA" id="ARBA00023136"/>
    </source>
</evidence>
<evidence type="ECO:0000259" key="11">
    <source>
        <dbReference type="Pfam" id="PF00482"/>
    </source>
</evidence>
<evidence type="ECO:0000256" key="10">
    <source>
        <dbReference type="SAM" id="Phobius"/>
    </source>
</evidence>
<evidence type="ECO:0000256" key="4">
    <source>
        <dbReference type="ARBA" id="ARBA00022475"/>
    </source>
</evidence>
<comment type="function">
    <text evidence="1">Component of the type II secretion system inner membrane complex required for the energy-dependent secretion of extracellular factors such as proteases and toxins from the periplasm.</text>
</comment>
<dbReference type="InterPro" id="IPR018076">
    <property type="entry name" value="T2SS_GspF_dom"/>
</dbReference>
<comment type="caution">
    <text evidence="12">The sequence shown here is derived from an EMBL/GenBank/DDBJ whole genome shotgun (WGS) entry which is preliminary data.</text>
</comment>
<feature type="transmembrane region" description="Helical" evidence="10">
    <location>
        <begin position="24"/>
        <end position="47"/>
    </location>
</feature>
<comment type="subcellular location">
    <subcellularLocation>
        <location evidence="9">Cell inner membrane</location>
        <topology evidence="9">Multi-pass membrane protein</topology>
    </subcellularLocation>
    <subcellularLocation>
        <location evidence="2">Cell membrane</location>
        <topology evidence="2">Multi-pass membrane protein</topology>
    </subcellularLocation>
</comment>